<organism evidence="1 2">
    <name type="scientific">Cariama cristata</name>
    <name type="common">Red-legged seriema</name>
    <dbReference type="NCBI Taxonomy" id="54380"/>
    <lineage>
        <taxon>Eukaryota</taxon>
        <taxon>Metazoa</taxon>
        <taxon>Chordata</taxon>
        <taxon>Craniata</taxon>
        <taxon>Vertebrata</taxon>
        <taxon>Euteleostomi</taxon>
        <taxon>Archelosauria</taxon>
        <taxon>Archosauria</taxon>
        <taxon>Dinosauria</taxon>
        <taxon>Saurischia</taxon>
        <taxon>Theropoda</taxon>
        <taxon>Coelurosauria</taxon>
        <taxon>Aves</taxon>
        <taxon>Neognathae</taxon>
        <taxon>Neoaves</taxon>
        <taxon>Telluraves</taxon>
        <taxon>Australaves</taxon>
        <taxon>Cariamiformes</taxon>
        <taxon>Cariamidae</taxon>
        <taxon>Cariama</taxon>
    </lineage>
</organism>
<dbReference type="Proteomes" id="UP000054116">
    <property type="component" value="Unassembled WGS sequence"/>
</dbReference>
<reference evidence="1 2" key="1">
    <citation type="submission" date="2014-04" db="EMBL/GenBank/DDBJ databases">
        <title>Genome evolution of avian class.</title>
        <authorList>
            <person name="Zhang G."/>
            <person name="Li C."/>
        </authorList>
    </citation>
    <scope>NUCLEOTIDE SEQUENCE [LARGE SCALE GENOMIC DNA]</scope>
    <source>
        <strain evidence="1">BGI_N322</strain>
    </source>
</reference>
<keyword evidence="2" id="KW-1185">Reference proteome</keyword>
<accession>A0A091LRR5</accession>
<protein>
    <recommendedName>
        <fullName evidence="3">Nidogen G2 beta-barrel domain-containing protein</fullName>
    </recommendedName>
</protein>
<evidence type="ECO:0000313" key="1">
    <source>
        <dbReference type="EMBL" id="KFP61069.1"/>
    </source>
</evidence>
<gene>
    <name evidence="1" type="ORF">N322_13578</name>
</gene>
<feature type="non-terminal residue" evidence="1">
    <location>
        <position position="47"/>
    </location>
</feature>
<dbReference type="AlphaFoldDB" id="A0A091LRR5"/>
<name>A0A091LRR5_CARIC</name>
<proteinExistence type="predicted"/>
<evidence type="ECO:0000313" key="2">
    <source>
        <dbReference type="Proteomes" id="UP000054116"/>
    </source>
</evidence>
<sequence>RFRLGVRKEFFTVRVVRHWNRLPREVMDAPSLEVFKTRLDEALSNLV</sequence>
<dbReference type="EMBL" id="KK505007">
    <property type="protein sequence ID" value="KFP61069.1"/>
    <property type="molecule type" value="Genomic_DNA"/>
</dbReference>
<evidence type="ECO:0008006" key="3">
    <source>
        <dbReference type="Google" id="ProtNLM"/>
    </source>
</evidence>
<feature type="non-terminal residue" evidence="1">
    <location>
        <position position="1"/>
    </location>
</feature>